<evidence type="ECO:0000313" key="1">
    <source>
        <dbReference type="EMBL" id="MDQ0682050.1"/>
    </source>
</evidence>
<keyword evidence="2" id="KW-1185">Reference proteome</keyword>
<protein>
    <submittedName>
        <fullName evidence="1">Uncharacterized protein</fullName>
    </submittedName>
</protein>
<name>A0ABU0PWI3_STRAH</name>
<dbReference type="EMBL" id="JAUSYA010000001">
    <property type="protein sequence ID" value="MDQ0682050.1"/>
    <property type="molecule type" value="Genomic_DNA"/>
</dbReference>
<accession>A0ABU0PWI3</accession>
<comment type="caution">
    <text evidence="1">The sequence shown here is derived from an EMBL/GenBank/DDBJ whole genome shotgun (WGS) entry which is preliminary data.</text>
</comment>
<reference evidence="1 2" key="1">
    <citation type="submission" date="2023-07" db="EMBL/GenBank/DDBJ databases">
        <title>Comparative genomics of wheat-associated soil bacteria to identify genetic determinants of phenazine resistance.</title>
        <authorList>
            <person name="Mouncey N."/>
        </authorList>
    </citation>
    <scope>NUCLEOTIDE SEQUENCE [LARGE SCALE GENOMIC DNA]</scope>
    <source>
        <strain evidence="1 2">W4I19-2</strain>
    </source>
</reference>
<dbReference type="RefSeq" id="WP_307040448.1">
    <property type="nucleotide sequence ID" value="NZ_JAUSYA010000001.1"/>
</dbReference>
<dbReference type="Proteomes" id="UP001243364">
    <property type="component" value="Unassembled WGS sequence"/>
</dbReference>
<organism evidence="1 2">
    <name type="scientific">Streptomyces achromogenes</name>
    <dbReference type="NCBI Taxonomy" id="67255"/>
    <lineage>
        <taxon>Bacteria</taxon>
        <taxon>Bacillati</taxon>
        <taxon>Actinomycetota</taxon>
        <taxon>Actinomycetes</taxon>
        <taxon>Kitasatosporales</taxon>
        <taxon>Streptomycetaceae</taxon>
        <taxon>Streptomyces</taxon>
    </lineage>
</organism>
<proteinExistence type="predicted"/>
<evidence type="ECO:0000313" key="2">
    <source>
        <dbReference type="Proteomes" id="UP001243364"/>
    </source>
</evidence>
<gene>
    <name evidence="1" type="ORF">QFZ56_001013</name>
</gene>
<sequence length="43" mass="4579">MVTAPYEGLATVPDKIISAHDSAQQLVGLTPRTTGQWLTQIGL</sequence>